<protein>
    <submittedName>
        <fullName evidence="2">Extracellular solute-binding protein</fullName>
    </submittedName>
</protein>
<feature type="chain" id="PRO_5039489929" evidence="1">
    <location>
        <begin position="26"/>
        <end position="471"/>
    </location>
</feature>
<dbReference type="InterPro" id="IPR006059">
    <property type="entry name" value="SBP"/>
</dbReference>
<reference evidence="2" key="1">
    <citation type="journal article" date="2021" name="PeerJ">
        <title>Extensive microbial diversity within the chicken gut microbiome revealed by metagenomics and culture.</title>
        <authorList>
            <person name="Gilroy R."/>
            <person name="Ravi A."/>
            <person name="Getino M."/>
            <person name="Pursley I."/>
            <person name="Horton D.L."/>
            <person name="Alikhan N.F."/>
            <person name="Baker D."/>
            <person name="Gharbi K."/>
            <person name="Hall N."/>
            <person name="Watson M."/>
            <person name="Adriaenssens E.M."/>
            <person name="Foster-Nyarko E."/>
            <person name="Jarju S."/>
            <person name="Secka A."/>
            <person name="Antonio M."/>
            <person name="Oren A."/>
            <person name="Chaudhuri R.R."/>
            <person name="La Ragione R."/>
            <person name="Hildebrand F."/>
            <person name="Pallen M.J."/>
        </authorList>
    </citation>
    <scope>NUCLEOTIDE SEQUENCE</scope>
    <source>
        <strain evidence="2">2239</strain>
    </source>
</reference>
<comment type="caution">
    <text evidence="2">The sequence shown here is derived from an EMBL/GenBank/DDBJ whole genome shotgun (WGS) entry which is preliminary data.</text>
</comment>
<evidence type="ECO:0000256" key="1">
    <source>
        <dbReference type="SAM" id="SignalP"/>
    </source>
</evidence>
<gene>
    <name evidence="2" type="ORF">H9865_07875</name>
</gene>
<dbReference type="Pfam" id="PF13416">
    <property type="entry name" value="SBP_bac_8"/>
    <property type="match status" value="1"/>
</dbReference>
<sequence>MKKKKLSLALAAVMSLALLAGCAGAPSSSVPASAPASQPASAAPAGEILGENLQYDPSVPVNNGEDITIKFWYPEDVKTICEDYIGRYTAMHPNVTIESNVSPWDDYWTKLPIAITNGTGPDMFWMHNAYTDTMVPITEPLPEDVFPTDQLNADFRQVELHRIDGKLYYIDTGLMSSVVMYNKAMWEEAGLTDADIPETWDELIEVCKKMTKTDDAGNIVVAGFSYNGENNFVSLLQAMNYQKGVFQYTEDGSASLYSNPVVIENMNYLKSFYDEHKIGDNKGALNREAFGQGRAAVICDWTWVPSYITSTFPDIEMGVFPTPSFDGDPAAFDRNNGECSPCVSAKATDEAKAVAFDFVKYLLANDDFIRDFAMLNGIFPSKYSLDDDPTIAASPVHQALKATIDKTLWPGPVPSQIESIQGKYLQDDFLKNGVSAEDAARQTDEMMAKDLANLSFVPVERRYEGADRFTN</sequence>
<keyword evidence="1" id="KW-0732">Signal</keyword>
<dbReference type="Proteomes" id="UP000824193">
    <property type="component" value="Unassembled WGS sequence"/>
</dbReference>
<dbReference type="EMBL" id="DXFW01000022">
    <property type="protein sequence ID" value="HIX06001.1"/>
    <property type="molecule type" value="Genomic_DNA"/>
</dbReference>
<dbReference type="AlphaFoldDB" id="A0A9D1V4T8"/>
<dbReference type="PROSITE" id="PS51257">
    <property type="entry name" value="PROKAR_LIPOPROTEIN"/>
    <property type="match status" value="1"/>
</dbReference>
<feature type="signal peptide" evidence="1">
    <location>
        <begin position="1"/>
        <end position="25"/>
    </location>
</feature>
<dbReference type="SUPFAM" id="SSF53850">
    <property type="entry name" value="Periplasmic binding protein-like II"/>
    <property type="match status" value="1"/>
</dbReference>
<organism evidence="2 3">
    <name type="scientific">Candidatus Allofournierella pullicola</name>
    <dbReference type="NCBI Taxonomy" id="2838596"/>
    <lineage>
        <taxon>Bacteria</taxon>
        <taxon>Bacillati</taxon>
        <taxon>Bacillota</taxon>
        <taxon>Clostridia</taxon>
        <taxon>Eubacteriales</taxon>
        <taxon>Oscillospiraceae</taxon>
        <taxon>Allofournierella</taxon>
    </lineage>
</organism>
<evidence type="ECO:0000313" key="2">
    <source>
        <dbReference type="EMBL" id="HIX06001.1"/>
    </source>
</evidence>
<name>A0A9D1V4T8_9FIRM</name>
<proteinExistence type="predicted"/>
<evidence type="ECO:0000313" key="3">
    <source>
        <dbReference type="Proteomes" id="UP000824193"/>
    </source>
</evidence>
<accession>A0A9D1V4T8</accession>
<reference evidence="2" key="2">
    <citation type="submission" date="2021-04" db="EMBL/GenBank/DDBJ databases">
        <authorList>
            <person name="Gilroy R."/>
        </authorList>
    </citation>
    <scope>NUCLEOTIDE SEQUENCE</scope>
    <source>
        <strain evidence="2">2239</strain>
    </source>
</reference>
<dbReference type="InterPro" id="IPR050490">
    <property type="entry name" value="Bact_solute-bd_prot1"/>
</dbReference>
<dbReference type="PANTHER" id="PTHR43649:SF12">
    <property type="entry name" value="DIACETYLCHITOBIOSE BINDING PROTEIN DASA"/>
    <property type="match status" value="1"/>
</dbReference>
<dbReference type="Gene3D" id="3.40.190.10">
    <property type="entry name" value="Periplasmic binding protein-like II"/>
    <property type="match status" value="1"/>
</dbReference>
<dbReference type="PANTHER" id="PTHR43649">
    <property type="entry name" value="ARABINOSE-BINDING PROTEIN-RELATED"/>
    <property type="match status" value="1"/>
</dbReference>